<dbReference type="Pfam" id="PF13185">
    <property type="entry name" value="GAF_2"/>
    <property type="match status" value="1"/>
</dbReference>
<name>A0A517WX29_9PLAN</name>
<evidence type="ECO:0000256" key="10">
    <source>
        <dbReference type="ARBA" id="ARBA00022840"/>
    </source>
</evidence>
<keyword evidence="4" id="KW-1003">Cell membrane</keyword>
<feature type="domain" description="PAS" evidence="22">
    <location>
        <begin position="17"/>
        <end position="88"/>
    </location>
</feature>
<keyword evidence="5 17" id="KW-0597">Phosphoprotein</keyword>
<feature type="coiled-coil region" evidence="18">
    <location>
        <begin position="1106"/>
        <end position="1140"/>
    </location>
</feature>
<evidence type="ECO:0000256" key="19">
    <source>
        <dbReference type="SAM" id="MobiDB-lite"/>
    </source>
</evidence>
<evidence type="ECO:0000256" key="7">
    <source>
        <dbReference type="ARBA" id="ARBA00022692"/>
    </source>
</evidence>
<dbReference type="GO" id="GO:0000155">
    <property type="term" value="F:phosphorelay sensor kinase activity"/>
    <property type="evidence" value="ECO:0007669"/>
    <property type="project" value="InterPro"/>
</dbReference>
<feature type="compositionally biased region" description="Basic and acidic residues" evidence="19">
    <location>
        <begin position="989"/>
        <end position="1004"/>
    </location>
</feature>
<evidence type="ECO:0000256" key="1">
    <source>
        <dbReference type="ARBA" id="ARBA00000085"/>
    </source>
</evidence>
<dbReference type="NCBIfam" id="TIGR00229">
    <property type="entry name" value="sensory_box"/>
    <property type="match status" value="2"/>
</dbReference>
<dbReference type="InterPro" id="IPR036097">
    <property type="entry name" value="HisK_dim/P_sf"/>
</dbReference>
<dbReference type="CDD" id="cd00082">
    <property type="entry name" value="HisKA"/>
    <property type="match status" value="1"/>
</dbReference>
<evidence type="ECO:0000256" key="6">
    <source>
        <dbReference type="ARBA" id="ARBA00022679"/>
    </source>
</evidence>
<evidence type="ECO:0000256" key="2">
    <source>
        <dbReference type="ARBA" id="ARBA00004651"/>
    </source>
</evidence>
<dbReference type="InterPro" id="IPR029016">
    <property type="entry name" value="GAF-like_dom_sf"/>
</dbReference>
<evidence type="ECO:0000256" key="16">
    <source>
        <dbReference type="PROSITE-ProRule" id="PRU00110"/>
    </source>
</evidence>
<protein>
    <recommendedName>
        <fullName evidence="15">Sensory/regulatory protein RpfC</fullName>
        <ecNumber evidence="3">2.7.13.3</ecNumber>
    </recommendedName>
</protein>
<keyword evidence="12" id="KW-0902">Two-component regulatory system</keyword>
<feature type="modified residue" description="4-aspartylphosphate" evidence="17">
    <location>
        <position position="774"/>
    </location>
</feature>
<dbReference type="SMART" id="SM00448">
    <property type="entry name" value="REC"/>
    <property type="match status" value="2"/>
</dbReference>
<evidence type="ECO:0000256" key="9">
    <source>
        <dbReference type="ARBA" id="ARBA00022777"/>
    </source>
</evidence>
<feature type="modified residue" description="4-aspartylphosphate" evidence="17">
    <location>
        <position position="911"/>
    </location>
</feature>
<feature type="domain" description="Histidine kinase" evidence="20">
    <location>
        <begin position="461"/>
        <end position="698"/>
    </location>
</feature>
<keyword evidence="26" id="KW-1185">Reference proteome</keyword>
<dbReference type="InterPro" id="IPR003594">
    <property type="entry name" value="HATPase_dom"/>
</dbReference>
<dbReference type="InterPro" id="IPR013767">
    <property type="entry name" value="PAS_fold"/>
</dbReference>
<dbReference type="Pfam" id="PF00989">
    <property type="entry name" value="PAS"/>
    <property type="match status" value="1"/>
</dbReference>
<dbReference type="EMBL" id="CP037422">
    <property type="protein sequence ID" value="QDU09804.1"/>
    <property type="molecule type" value="Genomic_DNA"/>
</dbReference>
<dbReference type="PROSITE" id="PS50109">
    <property type="entry name" value="HIS_KIN"/>
    <property type="match status" value="1"/>
</dbReference>
<reference evidence="25 26" key="1">
    <citation type="submission" date="2019-03" db="EMBL/GenBank/DDBJ databases">
        <title>Deep-cultivation of Planctomycetes and their phenomic and genomic characterization uncovers novel biology.</title>
        <authorList>
            <person name="Wiegand S."/>
            <person name="Jogler M."/>
            <person name="Boedeker C."/>
            <person name="Pinto D."/>
            <person name="Vollmers J."/>
            <person name="Rivas-Marin E."/>
            <person name="Kohn T."/>
            <person name="Peeters S.H."/>
            <person name="Heuer A."/>
            <person name="Rast P."/>
            <person name="Oberbeckmann S."/>
            <person name="Bunk B."/>
            <person name="Jeske O."/>
            <person name="Meyerdierks A."/>
            <person name="Storesund J.E."/>
            <person name="Kallscheuer N."/>
            <person name="Luecker S."/>
            <person name="Lage O.M."/>
            <person name="Pohl T."/>
            <person name="Merkel B.J."/>
            <person name="Hornburger P."/>
            <person name="Mueller R.-W."/>
            <person name="Bruemmer F."/>
            <person name="Labrenz M."/>
            <person name="Spormann A.M."/>
            <person name="Op den Camp H."/>
            <person name="Overmann J."/>
            <person name="Amann R."/>
            <person name="Jetten M.S.M."/>
            <person name="Mascher T."/>
            <person name="Medema M.H."/>
            <person name="Devos D.P."/>
            <person name="Kaster A.-K."/>
            <person name="Ovreas L."/>
            <person name="Rohde M."/>
            <person name="Galperin M.Y."/>
            <person name="Jogler C."/>
        </authorList>
    </citation>
    <scope>NUCLEOTIDE SEQUENCE [LARGE SCALE GENOMIC DNA]</scope>
    <source>
        <strain evidence="25 26">V202</strain>
    </source>
</reference>
<dbReference type="PROSITE" id="PS50894">
    <property type="entry name" value="HPT"/>
    <property type="match status" value="1"/>
</dbReference>
<keyword evidence="9 25" id="KW-0418">Kinase</keyword>
<dbReference type="PANTHER" id="PTHR45339:SF1">
    <property type="entry name" value="HYBRID SIGNAL TRANSDUCTION HISTIDINE KINASE J"/>
    <property type="match status" value="1"/>
</dbReference>
<dbReference type="SUPFAM" id="SSF55785">
    <property type="entry name" value="PYP-like sensor domain (PAS domain)"/>
    <property type="match status" value="2"/>
</dbReference>
<dbReference type="Gene3D" id="3.40.50.2300">
    <property type="match status" value="2"/>
</dbReference>
<keyword evidence="11" id="KW-1133">Transmembrane helix</keyword>
<feature type="region of interest" description="Disordered" evidence="19">
    <location>
        <begin position="985"/>
        <end position="1022"/>
    </location>
</feature>
<dbReference type="Proteomes" id="UP000318384">
    <property type="component" value="Chromosome"/>
</dbReference>
<dbReference type="Pfam" id="PF00512">
    <property type="entry name" value="HisKA"/>
    <property type="match status" value="1"/>
</dbReference>
<dbReference type="SUPFAM" id="SSF55874">
    <property type="entry name" value="ATPase domain of HSP90 chaperone/DNA topoisomerase II/histidine kinase"/>
    <property type="match status" value="1"/>
</dbReference>
<dbReference type="InterPro" id="IPR001610">
    <property type="entry name" value="PAC"/>
</dbReference>
<feature type="domain" description="PAC" evidence="23">
    <location>
        <begin position="391"/>
        <end position="443"/>
    </location>
</feature>
<evidence type="ECO:0000313" key="26">
    <source>
        <dbReference type="Proteomes" id="UP000318384"/>
    </source>
</evidence>
<dbReference type="GO" id="GO:0005886">
    <property type="term" value="C:plasma membrane"/>
    <property type="evidence" value="ECO:0007669"/>
    <property type="project" value="UniProtKB-SubCell"/>
</dbReference>
<dbReference type="SMART" id="SM00086">
    <property type="entry name" value="PAC"/>
    <property type="match status" value="2"/>
</dbReference>
<dbReference type="GO" id="GO:0006355">
    <property type="term" value="P:regulation of DNA-templated transcription"/>
    <property type="evidence" value="ECO:0007669"/>
    <property type="project" value="InterPro"/>
</dbReference>
<dbReference type="Gene3D" id="3.30.450.20">
    <property type="entry name" value="PAS domain"/>
    <property type="match status" value="2"/>
</dbReference>
<dbReference type="OrthoDB" id="9762493at2"/>
<evidence type="ECO:0000256" key="8">
    <source>
        <dbReference type="ARBA" id="ARBA00022741"/>
    </source>
</evidence>
<keyword evidence="18" id="KW-0175">Coiled coil</keyword>
<dbReference type="InterPro" id="IPR005467">
    <property type="entry name" value="His_kinase_dom"/>
</dbReference>
<evidence type="ECO:0000259" key="23">
    <source>
        <dbReference type="PROSITE" id="PS50113"/>
    </source>
</evidence>
<proteinExistence type="predicted"/>
<dbReference type="PROSITE" id="PS50113">
    <property type="entry name" value="PAC"/>
    <property type="match status" value="2"/>
</dbReference>
<evidence type="ECO:0000256" key="12">
    <source>
        <dbReference type="ARBA" id="ARBA00023012"/>
    </source>
</evidence>
<dbReference type="Pfam" id="PF02518">
    <property type="entry name" value="HATPase_c"/>
    <property type="match status" value="1"/>
</dbReference>
<accession>A0A517WX29</accession>
<feature type="domain" description="PAC" evidence="23">
    <location>
        <begin position="95"/>
        <end position="145"/>
    </location>
</feature>
<evidence type="ECO:0000256" key="5">
    <source>
        <dbReference type="ARBA" id="ARBA00022553"/>
    </source>
</evidence>
<dbReference type="InterPro" id="IPR000014">
    <property type="entry name" value="PAS"/>
</dbReference>
<feature type="compositionally biased region" description="Polar residues" evidence="19">
    <location>
        <begin position="1005"/>
        <end position="1022"/>
    </location>
</feature>
<dbReference type="SMART" id="SM00091">
    <property type="entry name" value="PAS"/>
    <property type="match status" value="2"/>
</dbReference>
<dbReference type="Pfam" id="PF01627">
    <property type="entry name" value="Hpt"/>
    <property type="match status" value="1"/>
</dbReference>
<dbReference type="InterPro" id="IPR011006">
    <property type="entry name" value="CheY-like_superfamily"/>
</dbReference>
<dbReference type="Pfam" id="PF00072">
    <property type="entry name" value="Response_reg"/>
    <property type="match status" value="2"/>
</dbReference>
<dbReference type="InterPro" id="IPR000700">
    <property type="entry name" value="PAS-assoc_C"/>
</dbReference>
<comment type="subcellular location">
    <subcellularLocation>
        <location evidence="2">Cell membrane</location>
        <topology evidence="2">Multi-pass membrane protein</topology>
    </subcellularLocation>
</comment>
<dbReference type="FunFam" id="3.30.565.10:FF:000010">
    <property type="entry name" value="Sensor histidine kinase RcsC"/>
    <property type="match status" value="1"/>
</dbReference>
<evidence type="ECO:0000259" key="22">
    <source>
        <dbReference type="PROSITE" id="PS50112"/>
    </source>
</evidence>
<dbReference type="AlphaFoldDB" id="A0A517WX29"/>
<dbReference type="InterPro" id="IPR036641">
    <property type="entry name" value="HPT_dom_sf"/>
</dbReference>
<evidence type="ECO:0000256" key="11">
    <source>
        <dbReference type="ARBA" id="ARBA00022989"/>
    </source>
</evidence>
<keyword evidence="10" id="KW-0067">ATP-binding</keyword>
<dbReference type="Gene3D" id="1.10.287.130">
    <property type="match status" value="1"/>
</dbReference>
<dbReference type="CDD" id="cd00130">
    <property type="entry name" value="PAS"/>
    <property type="match status" value="2"/>
</dbReference>
<dbReference type="InterPro" id="IPR003018">
    <property type="entry name" value="GAF"/>
</dbReference>
<evidence type="ECO:0000256" key="3">
    <source>
        <dbReference type="ARBA" id="ARBA00012438"/>
    </source>
</evidence>
<gene>
    <name evidence="25" type="primary">barA_2</name>
    <name evidence="25" type="ORF">V202x_32010</name>
</gene>
<dbReference type="PROSITE" id="PS50112">
    <property type="entry name" value="PAS"/>
    <property type="match status" value="2"/>
</dbReference>
<evidence type="ECO:0000256" key="4">
    <source>
        <dbReference type="ARBA" id="ARBA00022475"/>
    </source>
</evidence>
<evidence type="ECO:0000259" key="20">
    <source>
        <dbReference type="PROSITE" id="PS50109"/>
    </source>
</evidence>
<dbReference type="SUPFAM" id="SSF52172">
    <property type="entry name" value="CheY-like"/>
    <property type="match status" value="2"/>
</dbReference>
<keyword evidence="13" id="KW-0472">Membrane</keyword>
<dbReference type="PROSITE" id="PS50110">
    <property type="entry name" value="RESPONSE_REGULATORY"/>
    <property type="match status" value="2"/>
</dbReference>
<dbReference type="SMART" id="SM00073">
    <property type="entry name" value="HPT"/>
    <property type="match status" value="1"/>
</dbReference>
<dbReference type="PRINTS" id="PR00344">
    <property type="entry name" value="BCTRLSENSOR"/>
</dbReference>
<dbReference type="GO" id="GO:0005524">
    <property type="term" value="F:ATP binding"/>
    <property type="evidence" value="ECO:0007669"/>
    <property type="project" value="UniProtKB-KW"/>
</dbReference>
<feature type="domain" description="Response regulatory" evidence="21">
    <location>
        <begin position="720"/>
        <end position="841"/>
    </location>
</feature>
<dbReference type="InterPro" id="IPR036890">
    <property type="entry name" value="HATPase_C_sf"/>
</dbReference>
<dbReference type="SMART" id="SM00065">
    <property type="entry name" value="GAF"/>
    <property type="match status" value="1"/>
</dbReference>
<dbReference type="InterPro" id="IPR008207">
    <property type="entry name" value="Sig_transdc_His_kin_Hpt_dom"/>
</dbReference>
<evidence type="ECO:0000313" key="25">
    <source>
        <dbReference type="EMBL" id="QDU09804.1"/>
    </source>
</evidence>
<dbReference type="Pfam" id="PF13426">
    <property type="entry name" value="PAS_9"/>
    <property type="match status" value="1"/>
</dbReference>
<feature type="domain" description="HPt" evidence="24">
    <location>
        <begin position="1037"/>
        <end position="1130"/>
    </location>
</feature>
<organism evidence="25 26">
    <name type="scientific">Gimesia aquarii</name>
    <dbReference type="NCBI Taxonomy" id="2527964"/>
    <lineage>
        <taxon>Bacteria</taxon>
        <taxon>Pseudomonadati</taxon>
        <taxon>Planctomycetota</taxon>
        <taxon>Planctomycetia</taxon>
        <taxon>Planctomycetales</taxon>
        <taxon>Planctomycetaceae</taxon>
        <taxon>Gimesia</taxon>
    </lineage>
</organism>
<sequence length="1141" mass="127963">MANSSNDNFMKPALWASDDRLQIIIDSAPDAVITMDIEGHVIDWNRSAEKIFGWSREEVTGKAISTLIVPPQYRAQHINGLRLFKETGKGCVLNQQMEFSALRRNGQEFPVELTVTQVEWDGHIIFNAFIRDISAAKEAEQLIAREKLEAALLEQASFSSSMNDALENALRLCVNNLCEISGWPVSHVFVSNNDDTRLISSRIWYTTNDNNFRALRSVSEKVSIIQGEDLPGQVWQSGEAVWITDIENDDTITHKRDFTKFGIRSAFGFPVKLDGKIIAVVEFFNNKLTTPDPNLLSLASGVANKISQMVERMQWQEERTRLAAIVDSSADAIISKALDGTITSWNSGAEIIYGWPADEAIGETITIILPPGMAREESEILEAMKTGRRLEQFQTRRMRKDGTIIDVSITVSPIRGLDGKIMGSSIIERDTTARRRREEELLKARDEAEQASRVQGEFLATVSHELRTPMNAILGMLELTLQEDLTPMKRDYLQTAKDSADSLLLLVNDILDFSRLEAGRFELEPISFNLRDLLDEVVKTLSLRAHEKGLELALHIKKGVPERVISDPVRFRQILINLIGNAIKFTEQGEVVIDAKLSEPPRDSTTETKQASLDILPGETVALEFQVSDTGIGIAPADQERIFAPFAQADASTTRQYSGSGLGLAICQEIVGLMDGQIWLESELGRGSQFCFRVSLRVAEPDEMDMKREQVTVDDLRELPVLVVDDNQTNRVILEEMLSNWSMSPTPVSSAERALQQLSEARREKKEYPLVIVDALMPETDGFMLLEQAQEQGLLESATILMLSSTDRQIFNDRCEGLEISAFLEKPVSQSDLLDAIMTAFKSPQLERDSVMKIEETPQSLNILIAEDTPANQKVITAILNKRGHDCTIANNGREAIDYLRSDSFDLMLMDVQMPTMDGLQATTLIREQEAESNDHIPIIAMTAYAMRGDRDRCLKAGMDDYISKPIDAKKLIRLVERYGNEYSQNRTPIDKSNTESRIKDEQFPSHSKQRSTTHSDSASKQSVINMQTALSRVGDDKEILNDMVNYFFEDSPSLLDEIRKRVQSGDIDEMVRAAHSLKGLCANFEAHAAVQSAKTIEDMKNATDLSSVTKIIDELEVELNLLSEELTRWQSENSENQRDL</sequence>
<dbReference type="InterPro" id="IPR035965">
    <property type="entry name" value="PAS-like_dom_sf"/>
</dbReference>
<evidence type="ECO:0000256" key="17">
    <source>
        <dbReference type="PROSITE-ProRule" id="PRU00169"/>
    </source>
</evidence>
<dbReference type="SMART" id="SM00387">
    <property type="entry name" value="HATPase_c"/>
    <property type="match status" value="1"/>
</dbReference>
<dbReference type="FunFam" id="1.10.287.130:FF:000002">
    <property type="entry name" value="Two-component osmosensing histidine kinase"/>
    <property type="match status" value="1"/>
</dbReference>
<dbReference type="Gene3D" id="3.30.565.10">
    <property type="entry name" value="Histidine kinase-like ATPase, C-terminal domain"/>
    <property type="match status" value="1"/>
</dbReference>
<dbReference type="InterPro" id="IPR001789">
    <property type="entry name" value="Sig_transdc_resp-reg_receiver"/>
</dbReference>
<evidence type="ECO:0000256" key="13">
    <source>
        <dbReference type="ARBA" id="ARBA00023136"/>
    </source>
</evidence>
<dbReference type="InterPro" id="IPR003661">
    <property type="entry name" value="HisK_dim/P_dom"/>
</dbReference>
<evidence type="ECO:0000256" key="15">
    <source>
        <dbReference type="ARBA" id="ARBA00068150"/>
    </source>
</evidence>
<dbReference type="Gene3D" id="3.30.450.40">
    <property type="match status" value="1"/>
</dbReference>
<evidence type="ECO:0000259" key="21">
    <source>
        <dbReference type="PROSITE" id="PS50110"/>
    </source>
</evidence>
<keyword evidence="6 25" id="KW-0808">Transferase</keyword>
<dbReference type="EC" id="2.7.13.3" evidence="3"/>
<evidence type="ECO:0000259" key="24">
    <source>
        <dbReference type="PROSITE" id="PS50894"/>
    </source>
</evidence>
<dbReference type="SUPFAM" id="SSF47226">
    <property type="entry name" value="Histidine-containing phosphotransfer domain, HPT domain"/>
    <property type="match status" value="1"/>
</dbReference>
<evidence type="ECO:0000256" key="14">
    <source>
        <dbReference type="ARBA" id="ARBA00064003"/>
    </source>
</evidence>
<feature type="domain" description="PAS" evidence="22">
    <location>
        <begin position="318"/>
        <end position="387"/>
    </location>
</feature>
<comment type="catalytic activity">
    <reaction evidence="1">
        <text>ATP + protein L-histidine = ADP + protein N-phospho-L-histidine.</text>
        <dbReference type="EC" id="2.7.13.3"/>
    </reaction>
</comment>
<feature type="modified residue" description="Phosphohistidine" evidence="16">
    <location>
        <position position="1076"/>
    </location>
</feature>
<feature type="domain" description="Response regulatory" evidence="21">
    <location>
        <begin position="862"/>
        <end position="980"/>
    </location>
</feature>
<dbReference type="CDD" id="cd00088">
    <property type="entry name" value="HPT"/>
    <property type="match status" value="1"/>
</dbReference>
<dbReference type="SMART" id="SM00388">
    <property type="entry name" value="HisKA"/>
    <property type="match status" value="1"/>
</dbReference>
<dbReference type="SUPFAM" id="SSF55781">
    <property type="entry name" value="GAF domain-like"/>
    <property type="match status" value="1"/>
</dbReference>
<dbReference type="CDD" id="cd16922">
    <property type="entry name" value="HATPase_EvgS-ArcB-TorS-like"/>
    <property type="match status" value="1"/>
</dbReference>
<evidence type="ECO:0000256" key="18">
    <source>
        <dbReference type="SAM" id="Coils"/>
    </source>
</evidence>
<dbReference type="Gene3D" id="1.20.120.160">
    <property type="entry name" value="HPT domain"/>
    <property type="match status" value="1"/>
</dbReference>
<keyword evidence="8" id="KW-0547">Nucleotide-binding</keyword>
<dbReference type="SUPFAM" id="SSF47384">
    <property type="entry name" value="Homodimeric domain of signal transducing histidine kinase"/>
    <property type="match status" value="1"/>
</dbReference>
<comment type="subunit">
    <text evidence="14">At low DSF concentrations, interacts with RpfF.</text>
</comment>
<dbReference type="CDD" id="cd17546">
    <property type="entry name" value="REC_hyHK_CKI1_RcsC-like"/>
    <property type="match status" value="1"/>
</dbReference>
<keyword evidence="7" id="KW-0812">Transmembrane</keyword>
<dbReference type="PANTHER" id="PTHR45339">
    <property type="entry name" value="HYBRID SIGNAL TRANSDUCTION HISTIDINE KINASE J"/>
    <property type="match status" value="1"/>
</dbReference>
<dbReference type="InterPro" id="IPR004358">
    <property type="entry name" value="Sig_transdc_His_kin-like_C"/>
</dbReference>